<feature type="compositionally biased region" description="Polar residues" evidence="2">
    <location>
        <begin position="61"/>
        <end position="73"/>
    </location>
</feature>
<dbReference type="Proteomes" id="UP001054945">
    <property type="component" value="Unassembled WGS sequence"/>
</dbReference>
<keyword evidence="1" id="KW-0193">Cuticle</keyword>
<evidence type="ECO:0000313" key="5">
    <source>
        <dbReference type="Proteomes" id="UP001054945"/>
    </source>
</evidence>
<feature type="compositionally biased region" description="Basic and acidic residues" evidence="2">
    <location>
        <begin position="467"/>
        <end position="482"/>
    </location>
</feature>
<reference evidence="4 5" key="1">
    <citation type="submission" date="2021-06" db="EMBL/GenBank/DDBJ databases">
        <title>Caerostris extrusa draft genome.</title>
        <authorList>
            <person name="Kono N."/>
            <person name="Arakawa K."/>
        </authorList>
    </citation>
    <scope>NUCLEOTIDE SEQUENCE [LARGE SCALE GENOMIC DNA]</scope>
</reference>
<proteinExistence type="predicted"/>
<feature type="region of interest" description="Disordered" evidence="2">
    <location>
        <begin position="37"/>
        <end position="73"/>
    </location>
</feature>
<dbReference type="EMBL" id="BPLR01004409">
    <property type="protein sequence ID" value="GIX94704.1"/>
    <property type="molecule type" value="Genomic_DNA"/>
</dbReference>
<dbReference type="InterPro" id="IPR050468">
    <property type="entry name" value="Cuticle_Struct_Prot"/>
</dbReference>
<gene>
    <name evidence="4" type="primary">AVEN_164526_1</name>
    <name evidence="4" type="ORF">CEXT_761711</name>
</gene>
<dbReference type="GO" id="GO:0008010">
    <property type="term" value="F:structural constituent of chitin-based larval cuticle"/>
    <property type="evidence" value="ECO:0007669"/>
    <property type="project" value="TreeGrafter"/>
</dbReference>
<comment type="caution">
    <text evidence="4">The sequence shown here is derived from an EMBL/GenBank/DDBJ whole genome shotgun (WGS) entry which is preliminary data.</text>
</comment>
<feature type="region of interest" description="Disordered" evidence="2">
    <location>
        <begin position="290"/>
        <end position="329"/>
    </location>
</feature>
<keyword evidence="3" id="KW-0732">Signal</keyword>
<organism evidence="4 5">
    <name type="scientific">Caerostris extrusa</name>
    <name type="common">Bark spider</name>
    <name type="synonym">Caerostris bankana</name>
    <dbReference type="NCBI Taxonomy" id="172846"/>
    <lineage>
        <taxon>Eukaryota</taxon>
        <taxon>Metazoa</taxon>
        <taxon>Ecdysozoa</taxon>
        <taxon>Arthropoda</taxon>
        <taxon>Chelicerata</taxon>
        <taxon>Arachnida</taxon>
        <taxon>Araneae</taxon>
        <taxon>Araneomorphae</taxon>
        <taxon>Entelegynae</taxon>
        <taxon>Araneoidea</taxon>
        <taxon>Araneidae</taxon>
        <taxon>Caerostris</taxon>
    </lineage>
</organism>
<evidence type="ECO:0008006" key="6">
    <source>
        <dbReference type="Google" id="ProtNLM"/>
    </source>
</evidence>
<dbReference type="GO" id="GO:0062129">
    <property type="term" value="C:chitin-based extracellular matrix"/>
    <property type="evidence" value="ECO:0007669"/>
    <property type="project" value="TreeGrafter"/>
</dbReference>
<feature type="region of interest" description="Disordered" evidence="2">
    <location>
        <begin position="99"/>
        <end position="120"/>
    </location>
</feature>
<dbReference type="AlphaFoldDB" id="A0AAV4PCE8"/>
<keyword evidence="5" id="KW-1185">Reference proteome</keyword>
<feature type="region of interest" description="Disordered" evidence="2">
    <location>
        <begin position="381"/>
        <end position="482"/>
    </location>
</feature>
<protein>
    <recommendedName>
        <fullName evidence="6">Cuticle protein</fullName>
    </recommendedName>
</protein>
<evidence type="ECO:0000256" key="1">
    <source>
        <dbReference type="PROSITE-ProRule" id="PRU00497"/>
    </source>
</evidence>
<accession>A0AAV4PCE8</accession>
<feature type="compositionally biased region" description="Pro residues" evidence="2">
    <location>
        <begin position="312"/>
        <end position="321"/>
    </location>
</feature>
<feature type="compositionally biased region" description="Pro residues" evidence="2">
    <location>
        <begin position="381"/>
        <end position="400"/>
    </location>
</feature>
<feature type="chain" id="PRO_5043640972" description="Cuticle protein" evidence="3">
    <location>
        <begin position="19"/>
        <end position="568"/>
    </location>
</feature>
<feature type="compositionally biased region" description="Basic and acidic residues" evidence="2">
    <location>
        <begin position="104"/>
        <end position="113"/>
    </location>
</feature>
<feature type="compositionally biased region" description="Low complexity" evidence="2">
    <location>
        <begin position="37"/>
        <end position="52"/>
    </location>
</feature>
<sequence>MQWIVLFLCFGLLLVCSSQDITETDAQVSTERTSTGTQTIDWDTTDSTSKTTAYGGRRGRFTQTPRTPSPSDYTTLFPNNQWGPMMMPMVQPPRFGTRIQNVPPRERPQDTYDFRPYFRRPDAFPENLTEKADQYPTPSDAVKYPLNLPYLPYPPMFYPRQIPSDFSEDMRYSIPNNSANDVHPYSLQDLNEKQNISASSPPPFYYGLPNGRLDDRIPFPFMRYPNPAFFPRHRADDRNPDPNLAPFSPYAMPFGFYPPPPPPTVPTDDGGSYPQIDVFVRPPYVDREPGFESPVPREVLPPSDSSFDPEDVPPPTTPPVPADSLPAESVPRSQLPIAPFPFRLLPPGLVPPFPFPIPQGDIPPPTLPPRLIPNVPIPSDIPLPPNPLPAGLPPVPPPALPVDRLPENIPPPIPAGELPPLEVPGVLPPPPPPPPTGEPPIIPEVPPPQGGILTGDKTPYEFGFDMNDGRGTDQHRQESKDEAGVVTGSYGYRDLYGVYRLVNYIADKNGYRAFIQSNEPGVANPGSADVVVMAERPPPKAVAESLQASAPEAVEVPDDLLVQASETK</sequence>
<evidence type="ECO:0000313" key="4">
    <source>
        <dbReference type="EMBL" id="GIX94704.1"/>
    </source>
</evidence>
<feature type="compositionally biased region" description="Low complexity" evidence="2">
    <location>
        <begin position="415"/>
        <end position="425"/>
    </location>
</feature>
<dbReference type="InterPro" id="IPR000618">
    <property type="entry name" value="Insect_cuticle"/>
</dbReference>
<evidence type="ECO:0000256" key="2">
    <source>
        <dbReference type="SAM" id="MobiDB-lite"/>
    </source>
</evidence>
<dbReference type="Pfam" id="PF00379">
    <property type="entry name" value="Chitin_bind_4"/>
    <property type="match status" value="1"/>
</dbReference>
<dbReference type="PANTHER" id="PTHR10380">
    <property type="entry name" value="CUTICLE PROTEIN"/>
    <property type="match status" value="1"/>
</dbReference>
<dbReference type="PANTHER" id="PTHR10380:SF235">
    <property type="entry name" value="CUTICULAR PROTEIN 73D, ISOFORM B"/>
    <property type="match status" value="1"/>
</dbReference>
<evidence type="ECO:0000256" key="3">
    <source>
        <dbReference type="SAM" id="SignalP"/>
    </source>
</evidence>
<feature type="compositionally biased region" description="Pro residues" evidence="2">
    <location>
        <begin position="426"/>
        <end position="449"/>
    </location>
</feature>
<name>A0AAV4PCE8_CAEEX</name>
<dbReference type="PROSITE" id="PS51155">
    <property type="entry name" value="CHIT_BIND_RR_2"/>
    <property type="match status" value="1"/>
</dbReference>
<feature type="signal peptide" evidence="3">
    <location>
        <begin position="1"/>
        <end position="18"/>
    </location>
</feature>